<dbReference type="AlphaFoldDB" id="A0A0N4T012"/>
<dbReference type="EMBL" id="UZAD01000107">
    <property type="protein sequence ID" value="VDN82595.1"/>
    <property type="molecule type" value="Genomic_DNA"/>
</dbReference>
<accession>A0A0N4T012</accession>
<feature type="compositionally biased region" description="Basic and acidic residues" evidence="1">
    <location>
        <begin position="91"/>
        <end position="106"/>
    </location>
</feature>
<protein>
    <submittedName>
        <fullName evidence="2 4">Uncharacterized protein</fullName>
    </submittedName>
</protein>
<dbReference type="WBParaSite" id="BPAG_0000140801-mRNA-1">
    <property type="protein sequence ID" value="BPAG_0000140801-mRNA-1"/>
    <property type="gene ID" value="BPAG_0000140801"/>
</dbReference>
<proteinExistence type="predicted"/>
<name>A0A0N4T012_BRUPA</name>
<sequence>MVLGTDFTNFDLQPGQYKLLNSRIRRVLFICEEENCTHLGSEGSTGLRYGKSKKKDEELKGVDMDSWEDIVNHHRICICQRSFIQNGRKMRGQDSLKKSTKQDPGRGKVGNGRRLSIMNFNRDETRSLKKNGRG</sequence>
<reference evidence="2 3" key="2">
    <citation type="submission" date="2018-11" db="EMBL/GenBank/DDBJ databases">
        <authorList>
            <consortium name="Pathogen Informatics"/>
        </authorList>
    </citation>
    <scope>NUCLEOTIDE SEQUENCE [LARGE SCALE GENOMIC DNA]</scope>
</reference>
<evidence type="ECO:0000313" key="4">
    <source>
        <dbReference type="WBParaSite" id="BPAG_0000140801-mRNA-1"/>
    </source>
</evidence>
<gene>
    <name evidence="2" type="ORF">BPAG_LOCUS1409</name>
</gene>
<feature type="region of interest" description="Disordered" evidence="1">
    <location>
        <begin position="87"/>
        <end position="113"/>
    </location>
</feature>
<evidence type="ECO:0000313" key="3">
    <source>
        <dbReference type="Proteomes" id="UP000278627"/>
    </source>
</evidence>
<dbReference type="Proteomes" id="UP000278627">
    <property type="component" value="Unassembled WGS sequence"/>
</dbReference>
<evidence type="ECO:0000256" key="1">
    <source>
        <dbReference type="SAM" id="MobiDB-lite"/>
    </source>
</evidence>
<evidence type="ECO:0000313" key="2">
    <source>
        <dbReference type="EMBL" id="VDN82595.1"/>
    </source>
</evidence>
<organism evidence="4">
    <name type="scientific">Brugia pahangi</name>
    <name type="common">Filarial nematode worm</name>
    <dbReference type="NCBI Taxonomy" id="6280"/>
    <lineage>
        <taxon>Eukaryota</taxon>
        <taxon>Metazoa</taxon>
        <taxon>Ecdysozoa</taxon>
        <taxon>Nematoda</taxon>
        <taxon>Chromadorea</taxon>
        <taxon>Rhabditida</taxon>
        <taxon>Spirurina</taxon>
        <taxon>Spiruromorpha</taxon>
        <taxon>Filarioidea</taxon>
        <taxon>Onchocercidae</taxon>
        <taxon>Brugia</taxon>
    </lineage>
</organism>
<reference evidence="4" key="1">
    <citation type="submission" date="2017-02" db="UniProtKB">
        <authorList>
            <consortium name="WormBaseParasite"/>
        </authorList>
    </citation>
    <scope>IDENTIFICATION</scope>
</reference>
<keyword evidence="3" id="KW-1185">Reference proteome</keyword>